<protein>
    <submittedName>
        <fullName evidence="1">Uncharacterized protein</fullName>
    </submittedName>
</protein>
<accession>A0A1I2ZES1</accession>
<gene>
    <name evidence="1" type="ORF">SAMN05660649_04908</name>
</gene>
<name>A0A1I2ZES1_9FIRM</name>
<keyword evidence="2" id="KW-1185">Reference proteome</keyword>
<organism evidence="1 2">
    <name type="scientific">Desulfotruncus arcticus DSM 17038</name>
    <dbReference type="NCBI Taxonomy" id="1121424"/>
    <lineage>
        <taxon>Bacteria</taxon>
        <taxon>Bacillati</taxon>
        <taxon>Bacillota</taxon>
        <taxon>Clostridia</taxon>
        <taxon>Eubacteriales</taxon>
        <taxon>Desulfallaceae</taxon>
        <taxon>Desulfotruncus</taxon>
    </lineage>
</organism>
<evidence type="ECO:0000313" key="2">
    <source>
        <dbReference type="Proteomes" id="UP000199337"/>
    </source>
</evidence>
<proteinExistence type="predicted"/>
<dbReference type="EMBL" id="FOOX01000027">
    <property type="protein sequence ID" value="SFH36353.1"/>
    <property type="molecule type" value="Genomic_DNA"/>
</dbReference>
<sequence length="62" mass="6939">MAKVKSCIVLNPPATPREQEEYDKTVARVLAKALYRSLSPLECENIIKSLQASIITKRQHTG</sequence>
<reference evidence="2" key="1">
    <citation type="submission" date="2016-10" db="EMBL/GenBank/DDBJ databases">
        <authorList>
            <person name="Varghese N."/>
            <person name="Submissions S."/>
        </authorList>
    </citation>
    <scope>NUCLEOTIDE SEQUENCE [LARGE SCALE GENOMIC DNA]</scope>
    <source>
        <strain evidence="2">DSM 17038</strain>
    </source>
</reference>
<evidence type="ECO:0000313" key="1">
    <source>
        <dbReference type="EMBL" id="SFH36353.1"/>
    </source>
</evidence>
<dbReference type="Proteomes" id="UP000199337">
    <property type="component" value="Unassembled WGS sequence"/>
</dbReference>
<dbReference type="AlphaFoldDB" id="A0A1I2ZES1"/>